<feature type="non-terminal residue" evidence="5">
    <location>
        <position position="1"/>
    </location>
</feature>
<evidence type="ECO:0000313" key="6">
    <source>
        <dbReference type="Proteomes" id="UP000437736"/>
    </source>
</evidence>
<feature type="non-terminal residue" evidence="5">
    <location>
        <position position="207"/>
    </location>
</feature>
<dbReference type="PANTHER" id="PTHR43178">
    <property type="entry name" value="DIHYDROLIPOAMIDE ACETYLTRANSFERASE COMPONENT OF PYRUVATE DEHYDROGENASE COMPLEX"/>
    <property type="match status" value="1"/>
</dbReference>
<evidence type="ECO:0000259" key="4">
    <source>
        <dbReference type="Pfam" id="PF00198"/>
    </source>
</evidence>
<evidence type="ECO:0000256" key="1">
    <source>
        <dbReference type="ARBA" id="ARBA00001938"/>
    </source>
</evidence>
<sequence>GPAPAPAPVGTPLRGAAARVVANMEASLEVPTATSFRVVPARLLEVNRRLLNEELSRTGTAGKVSFTHLIAYAVVEALKAVPALNSTFVAPDGADPKAPASVVRHEHLGLGLAVDVEKSDGSRTLLVPVIRDADTLDFRGFWLAYEDLIRKVRTNKIGADDFVGATVTLTNPGTIGTVQSVPRLMPGQGAIIGVGAIAYPAEWQAAD</sequence>
<comment type="cofactor">
    <cofactor evidence="1">
        <name>(R)-lipoate</name>
        <dbReference type="ChEBI" id="CHEBI:83088"/>
    </cofactor>
</comment>
<accession>A0ABW9QYH6</accession>
<keyword evidence="2" id="KW-0808">Transferase</keyword>
<dbReference type="InterPro" id="IPR001078">
    <property type="entry name" value="2-oxoacid_DH_actylTfrase"/>
</dbReference>
<dbReference type="Gene3D" id="3.30.559.10">
    <property type="entry name" value="Chloramphenicol acetyltransferase-like domain"/>
    <property type="match status" value="1"/>
</dbReference>
<keyword evidence="5" id="KW-0456">Lyase</keyword>
<reference evidence="5 6" key="1">
    <citation type="submission" date="2019-11" db="EMBL/GenBank/DDBJ databases">
        <title>Acidiferrimicrobium australis gen. nov., sp. nov., an acidophilic and obligately heterotrophic, member of the Actinobacteria that catalyses dissimilatory oxido- reduction of iron isolated from metal-rich acidic water in Chile.</title>
        <authorList>
            <person name="Gonzalez D."/>
            <person name="Huber K."/>
            <person name="Hedrich S."/>
            <person name="Rojas-Villalobos C."/>
            <person name="Quatrini R."/>
            <person name="Dinamarca M.A."/>
            <person name="Schwarz A."/>
            <person name="Canales C."/>
            <person name="Nancucheo I."/>
        </authorList>
    </citation>
    <scope>NUCLEOTIDE SEQUENCE [LARGE SCALE GENOMIC DNA]</scope>
    <source>
        <strain evidence="5 6">USS-CCA1</strain>
    </source>
</reference>
<dbReference type="PANTHER" id="PTHR43178:SF5">
    <property type="entry name" value="LIPOAMIDE ACYLTRANSFERASE COMPONENT OF BRANCHED-CHAIN ALPHA-KETO ACID DEHYDROGENASE COMPLEX, MITOCHONDRIAL"/>
    <property type="match status" value="1"/>
</dbReference>
<feature type="domain" description="2-oxoacid dehydrogenase acyltransferase catalytic" evidence="4">
    <location>
        <begin position="11"/>
        <end position="198"/>
    </location>
</feature>
<comment type="caution">
    <text evidence="5">The sequence shown here is derived from an EMBL/GenBank/DDBJ whole genome shotgun (WGS) entry which is preliminary data.</text>
</comment>
<protein>
    <submittedName>
        <fullName evidence="5">Multifunctional oxoglutarate decarboxylase/oxoglutarate dehydrogenase thiamine pyrophosphate-binding subunit/dihydrolipoyllysine-residue succinyltransferase subunit</fullName>
        <ecNumber evidence="5">4.1.1.71</ecNumber>
    </submittedName>
</protein>
<dbReference type="Proteomes" id="UP000437736">
    <property type="component" value="Unassembled WGS sequence"/>
</dbReference>
<dbReference type="EMBL" id="WJHE01001189">
    <property type="protein sequence ID" value="MST34743.1"/>
    <property type="molecule type" value="Genomic_DNA"/>
</dbReference>
<dbReference type="EC" id="4.1.1.71" evidence="5"/>
<evidence type="ECO:0000256" key="2">
    <source>
        <dbReference type="ARBA" id="ARBA00022679"/>
    </source>
</evidence>
<proteinExistence type="predicted"/>
<evidence type="ECO:0000256" key="3">
    <source>
        <dbReference type="ARBA" id="ARBA00023315"/>
    </source>
</evidence>
<dbReference type="InterPro" id="IPR023213">
    <property type="entry name" value="CAT-like_dom_sf"/>
</dbReference>
<dbReference type="InterPro" id="IPR050743">
    <property type="entry name" value="2-oxoacid_DH_E2_comp"/>
</dbReference>
<dbReference type="Pfam" id="PF00198">
    <property type="entry name" value="2-oxoacid_dh"/>
    <property type="match status" value="1"/>
</dbReference>
<evidence type="ECO:0000313" key="5">
    <source>
        <dbReference type="EMBL" id="MST34743.1"/>
    </source>
</evidence>
<name>A0ABW9QYH6_9ACTN</name>
<dbReference type="GO" id="GO:0008683">
    <property type="term" value="F:2-oxoglutarate decarboxylase activity"/>
    <property type="evidence" value="ECO:0007669"/>
    <property type="project" value="UniProtKB-EC"/>
</dbReference>
<gene>
    <name evidence="5" type="primary">kgd</name>
    <name evidence="5" type="ORF">GHK86_18695</name>
</gene>
<organism evidence="5 6">
    <name type="scientific">Acidiferrimicrobium australe</name>
    <dbReference type="NCBI Taxonomy" id="2664430"/>
    <lineage>
        <taxon>Bacteria</taxon>
        <taxon>Bacillati</taxon>
        <taxon>Actinomycetota</taxon>
        <taxon>Acidimicrobiia</taxon>
        <taxon>Acidimicrobiales</taxon>
        <taxon>Acidimicrobiaceae</taxon>
        <taxon>Acidiferrimicrobium</taxon>
    </lineage>
</organism>
<dbReference type="SUPFAM" id="SSF52777">
    <property type="entry name" value="CoA-dependent acyltransferases"/>
    <property type="match status" value="1"/>
</dbReference>
<keyword evidence="3" id="KW-0012">Acyltransferase</keyword>
<keyword evidence="6" id="KW-1185">Reference proteome</keyword>